<gene>
    <name evidence="8" type="ORF">HDU87_006163</name>
</gene>
<dbReference type="GO" id="GO:0005789">
    <property type="term" value="C:endoplasmic reticulum membrane"/>
    <property type="evidence" value="ECO:0007669"/>
    <property type="project" value="TreeGrafter"/>
</dbReference>
<evidence type="ECO:0000259" key="7">
    <source>
        <dbReference type="PROSITE" id="PS50865"/>
    </source>
</evidence>
<dbReference type="InterPro" id="IPR011990">
    <property type="entry name" value="TPR-like_helical_dom_sf"/>
</dbReference>
<dbReference type="SUPFAM" id="SSF81901">
    <property type="entry name" value="HCP-like"/>
    <property type="match status" value="2"/>
</dbReference>
<protein>
    <recommendedName>
        <fullName evidence="7">MYND-type domain-containing protein</fullName>
    </recommendedName>
</protein>
<sequence>MSTTAAARHPPAPAHGAGPATGGPVTGPEVGTAAGDGGVKAGGRADRAAERKPTPASSEKHAALPPSGQTTPQSGKPPQQQAAPPPARDSSPHVPRSAEVVSAQQPTPTAIAVTASAVDPPPKYLLNQLKYRLDIQDPLALYEAAKKDSEEEKEGTAGSVQARVVYAVFLRNPTAPWKDHERALKLLTAAANTEPPEASDPLRVAVAIANSLLGDWYRRGIVCATNYNISFKHLKRGADLGDHTALAAVAEMYERGAGTPRDEAKAFFYYRKSADADCLRSIFKVAQYYETGKGIELGSLFAKATYYYRLGAARNHFPSLLRLAALSLDPSSETYENLAAAVPAAKTPRTMHNCAIAHSTTKHGARPDFVQMRKWLLKAAQMGHARSQWLLAKIHQDGRVAEGESGQMNATRAFYWFHRAALQGYQPAQLAVSALYRTGTYGVMQHLKLADTWHKAATRCGCQKVRPEAYDLACVSMYSLTEASGPVWNGQQESDRVFDLLKSAQSPATTPLVSGGPALPPLRFDVEKPTPTPAADVFSPTDGFKDMASLVASFGLKPDQLLQDRNARVPTMKVLTDYATTYPTSIPSFLAAKRAFIAGEKNSMLQRHAFAVKEYAAGFRSLTGFFDLESPDLKLLAATSVQHVLTAKPKHADALLVDAFLNMLTRPPELGIIACNRVLDAAPTESVALILRGGYRARCYMFDEAIEDFGAALRIEQQATEQTKVKDLFKIKANAVMAEALFQLGVAHSNLEGREHRVASVRYLMMYLHATPLESKRTADAHYTIAASCLSLSHPDKLISHFSSGLEAESCRPHFLPPILNADLKARLTLEVRYAVVTGRTHVRSLPWAALPLETMRMIEGELGAEGSITRECLACGSTRKTKTCAGCKIARYCSTNCQIAHWIRGHRAECNPNMLAQAVPVPVIAPAALTAVAAKSAIRTTY</sequence>
<dbReference type="SUPFAM" id="SSF48452">
    <property type="entry name" value="TPR-like"/>
    <property type="match status" value="1"/>
</dbReference>
<dbReference type="Gene3D" id="6.10.140.2220">
    <property type="match status" value="1"/>
</dbReference>
<evidence type="ECO:0000256" key="4">
    <source>
        <dbReference type="ARBA" id="ARBA00038101"/>
    </source>
</evidence>
<keyword evidence="9" id="KW-1185">Reference proteome</keyword>
<organism evidence="8 9">
    <name type="scientific">Geranomyces variabilis</name>
    <dbReference type="NCBI Taxonomy" id="109894"/>
    <lineage>
        <taxon>Eukaryota</taxon>
        <taxon>Fungi</taxon>
        <taxon>Fungi incertae sedis</taxon>
        <taxon>Chytridiomycota</taxon>
        <taxon>Chytridiomycota incertae sedis</taxon>
        <taxon>Chytridiomycetes</taxon>
        <taxon>Spizellomycetales</taxon>
        <taxon>Powellomycetaceae</taxon>
        <taxon>Geranomyces</taxon>
    </lineage>
</organism>
<dbReference type="Gene3D" id="1.25.40.10">
    <property type="entry name" value="Tetratricopeptide repeat domain"/>
    <property type="match status" value="3"/>
</dbReference>
<dbReference type="SMART" id="SM00671">
    <property type="entry name" value="SEL1"/>
    <property type="match status" value="7"/>
</dbReference>
<evidence type="ECO:0000256" key="2">
    <source>
        <dbReference type="ARBA" id="ARBA00022771"/>
    </source>
</evidence>
<feature type="region of interest" description="Disordered" evidence="6">
    <location>
        <begin position="1"/>
        <end position="105"/>
    </location>
</feature>
<feature type="compositionally biased region" description="Low complexity" evidence="6">
    <location>
        <begin position="1"/>
        <end position="18"/>
    </location>
</feature>
<evidence type="ECO:0000313" key="9">
    <source>
        <dbReference type="Proteomes" id="UP001212152"/>
    </source>
</evidence>
<dbReference type="EMBL" id="JADGJQ010000051">
    <property type="protein sequence ID" value="KAJ3175500.1"/>
    <property type="molecule type" value="Genomic_DNA"/>
</dbReference>
<dbReference type="GO" id="GO:0008270">
    <property type="term" value="F:zinc ion binding"/>
    <property type="evidence" value="ECO:0007669"/>
    <property type="project" value="UniProtKB-KW"/>
</dbReference>
<feature type="domain" description="MYND-type" evidence="7">
    <location>
        <begin position="873"/>
        <end position="911"/>
    </location>
</feature>
<dbReference type="PROSITE" id="PS50865">
    <property type="entry name" value="ZF_MYND_2"/>
    <property type="match status" value="1"/>
</dbReference>
<feature type="compositionally biased region" description="Basic and acidic residues" evidence="6">
    <location>
        <begin position="43"/>
        <end position="62"/>
    </location>
</feature>
<dbReference type="InterPro" id="IPR002893">
    <property type="entry name" value="Znf_MYND"/>
</dbReference>
<comment type="caution">
    <text evidence="8">The sequence shown here is derived from an EMBL/GenBank/DDBJ whole genome shotgun (WGS) entry which is preliminary data.</text>
</comment>
<dbReference type="InterPro" id="IPR050767">
    <property type="entry name" value="Sel1_AlgK"/>
</dbReference>
<dbReference type="Proteomes" id="UP001212152">
    <property type="component" value="Unassembled WGS sequence"/>
</dbReference>
<dbReference type="PANTHER" id="PTHR11102">
    <property type="entry name" value="SEL-1-LIKE PROTEIN"/>
    <property type="match status" value="1"/>
</dbReference>
<name>A0AAD5XQS1_9FUNG</name>
<proteinExistence type="inferred from homology"/>
<comment type="similarity">
    <text evidence="4">Belongs to the sel-1 family.</text>
</comment>
<keyword evidence="2 5" id="KW-0863">Zinc-finger</keyword>
<dbReference type="InterPro" id="IPR006597">
    <property type="entry name" value="Sel1-like"/>
</dbReference>
<feature type="compositionally biased region" description="Polar residues" evidence="6">
    <location>
        <begin position="67"/>
        <end position="76"/>
    </location>
</feature>
<dbReference type="PROSITE" id="PS01360">
    <property type="entry name" value="ZF_MYND_1"/>
    <property type="match status" value="1"/>
</dbReference>
<dbReference type="AlphaFoldDB" id="A0AAD5XQS1"/>
<evidence type="ECO:0000313" key="8">
    <source>
        <dbReference type="EMBL" id="KAJ3175500.1"/>
    </source>
</evidence>
<dbReference type="SUPFAM" id="SSF144232">
    <property type="entry name" value="HIT/MYND zinc finger-like"/>
    <property type="match status" value="1"/>
</dbReference>
<evidence type="ECO:0000256" key="3">
    <source>
        <dbReference type="ARBA" id="ARBA00022833"/>
    </source>
</evidence>
<evidence type="ECO:0000256" key="1">
    <source>
        <dbReference type="ARBA" id="ARBA00022723"/>
    </source>
</evidence>
<dbReference type="GO" id="GO:0036503">
    <property type="term" value="P:ERAD pathway"/>
    <property type="evidence" value="ECO:0007669"/>
    <property type="project" value="TreeGrafter"/>
</dbReference>
<evidence type="ECO:0000256" key="6">
    <source>
        <dbReference type="SAM" id="MobiDB-lite"/>
    </source>
</evidence>
<dbReference type="PANTHER" id="PTHR11102:SF147">
    <property type="entry name" value="SEL1L ADAPTOR SUBUNIT OF ERAD E3 UBIQUITIN LIGASE"/>
    <property type="match status" value="1"/>
</dbReference>
<dbReference type="Pfam" id="PF01753">
    <property type="entry name" value="zf-MYND"/>
    <property type="match status" value="1"/>
</dbReference>
<accession>A0AAD5XQS1</accession>
<keyword evidence="3" id="KW-0862">Zinc</keyword>
<dbReference type="Pfam" id="PF08238">
    <property type="entry name" value="Sel1"/>
    <property type="match status" value="6"/>
</dbReference>
<reference evidence="8" key="1">
    <citation type="submission" date="2020-05" db="EMBL/GenBank/DDBJ databases">
        <title>Phylogenomic resolution of chytrid fungi.</title>
        <authorList>
            <person name="Stajich J.E."/>
            <person name="Amses K."/>
            <person name="Simmons R."/>
            <person name="Seto K."/>
            <person name="Myers J."/>
            <person name="Bonds A."/>
            <person name="Quandt C.A."/>
            <person name="Barry K."/>
            <person name="Liu P."/>
            <person name="Grigoriev I."/>
            <person name="Longcore J.E."/>
            <person name="James T.Y."/>
        </authorList>
    </citation>
    <scope>NUCLEOTIDE SEQUENCE</scope>
    <source>
        <strain evidence="8">JEL0379</strain>
    </source>
</reference>
<evidence type="ECO:0000256" key="5">
    <source>
        <dbReference type="PROSITE-ProRule" id="PRU00134"/>
    </source>
</evidence>
<keyword evidence="1" id="KW-0479">Metal-binding</keyword>